<dbReference type="InterPro" id="IPR003439">
    <property type="entry name" value="ABC_transporter-like_ATP-bd"/>
</dbReference>
<dbReference type="SMART" id="SM00382">
    <property type="entry name" value="AAA"/>
    <property type="match status" value="1"/>
</dbReference>
<accession>A0A0C6FLF7</accession>
<reference evidence="7 8" key="1">
    <citation type="journal article" date="2015" name="Genome Announc.">
        <title>Complete Genome Sequence of Methylobacterium aquaticum Strain 22A, Isolated from Racomitrium japonicum Moss.</title>
        <authorList>
            <person name="Tani A."/>
            <person name="Ogura Y."/>
            <person name="Hayashi T."/>
            <person name="Kimbara K."/>
        </authorList>
    </citation>
    <scope>NUCLEOTIDE SEQUENCE [LARGE SCALE GENOMIC DNA]</scope>
    <source>
        <strain evidence="7 8">MA-22A</strain>
        <plasmid evidence="8">Plasmid pMaq22A_1p DNA</plasmid>
    </source>
</reference>
<keyword evidence="1" id="KW-0813">Transport</keyword>
<comment type="function">
    <text evidence="5">Part of the ABC transporter complex HmuTUV involved in hemin import. Responsible for energy coupling to the transport system.</text>
</comment>
<evidence type="ECO:0000256" key="2">
    <source>
        <dbReference type="ARBA" id="ARBA00022741"/>
    </source>
</evidence>
<dbReference type="EMBL" id="AP014705">
    <property type="protein sequence ID" value="BAQ49218.1"/>
    <property type="molecule type" value="Genomic_DNA"/>
</dbReference>
<evidence type="ECO:0000256" key="3">
    <source>
        <dbReference type="ARBA" id="ARBA00022840"/>
    </source>
</evidence>
<keyword evidence="4" id="KW-1278">Translocase</keyword>
<dbReference type="InterPro" id="IPR027417">
    <property type="entry name" value="P-loop_NTPase"/>
</dbReference>
<gene>
    <name evidence="7" type="primary">fepC</name>
    <name evidence="7" type="ORF">Maq22A_1p34800</name>
</gene>
<dbReference type="Gene3D" id="3.40.50.300">
    <property type="entry name" value="P-loop containing nucleotide triphosphate hydrolases"/>
    <property type="match status" value="1"/>
</dbReference>
<dbReference type="AlphaFoldDB" id="A0A0C6FLF7"/>
<feature type="domain" description="ABC transporter" evidence="6">
    <location>
        <begin position="1"/>
        <end position="234"/>
    </location>
</feature>
<reference evidence="8" key="2">
    <citation type="submission" date="2015-01" db="EMBL/GenBank/DDBJ databases">
        <title>Complete genome sequence of Methylobacterium aquaticum strain 22A.</title>
        <authorList>
            <person name="Tani A."/>
            <person name="Ogura Y."/>
            <person name="Hayashi T."/>
        </authorList>
    </citation>
    <scope>NUCLEOTIDE SEQUENCE [LARGE SCALE GENOMIC DNA]</scope>
    <source>
        <strain evidence="8">MA-22A</strain>
        <plasmid evidence="8">Plasmid pMaq22A_1p DNA</plasmid>
    </source>
</reference>
<dbReference type="CDD" id="cd03214">
    <property type="entry name" value="ABC_Iron-Siderophores_B12_Hemin"/>
    <property type="match status" value="1"/>
</dbReference>
<dbReference type="InterPro" id="IPR003593">
    <property type="entry name" value="AAA+_ATPase"/>
</dbReference>
<dbReference type="Pfam" id="PF00005">
    <property type="entry name" value="ABC_tran"/>
    <property type="match status" value="1"/>
</dbReference>
<evidence type="ECO:0000256" key="4">
    <source>
        <dbReference type="ARBA" id="ARBA00022967"/>
    </source>
</evidence>
<dbReference type="GO" id="GO:0016887">
    <property type="term" value="F:ATP hydrolysis activity"/>
    <property type="evidence" value="ECO:0007669"/>
    <property type="project" value="InterPro"/>
</dbReference>
<keyword evidence="3" id="KW-0067">ATP-binding</keyword>
<organism evidence="7 8">
    <name type="scientific">Methylobacterium aquaticum</name>
    <dbReference type="NCBI Taxonomy" id="270351"/>
    <lineage>
        <taxon>Bacteria</taxon>
        <taxon>Pseudomonadati</taxon>
        <taxon>Pseudomonadota</taxon>
        <taxon>Alphaproteobacteria</taxon>
        <taxon>Hyphomicrobiales</taxon>
        <taxon>Methylobacteriaceae</taxon>
        <taxon>Methylobacterium</taxon>
    </lineage>
</organism>
<evidence type="ECO:0000313" key="7">
    <source>
        <dbReference type="EMBL" id="BAQ49218.1"/>
    </source>
</evidence>
<evidence type="ECO:0000256" key="5">
    <source>
        <dbReference type="ARBA" id="ARBA00037066"/>
    </source>
</evidence>
<dbReference type="PANTHER" id="PTHR42794">
    <property type="entry name" value="HEMIN IMPORT ATP-BINDING PROTEIN HMUV"/>
    <property type="match status" value="1"/>
</dbReference>
<dbReference type="PATRIC" id="fig|270351.10.peg.6268"/>
<evidence type="ECO:0000256" key="1">
    <source>
        <dbReference type="ARBA" id="ARBA00022448"/>
    </source>
</evidence>
<keyword evidence="2" id="KW-0547">Nucleotide-binding</keyword>
<dbReference type="KEGG" id="maqu:Maq22A_1p34800"/>
<dbReference type="GO" id="GO:0005524">
    <property type="term" value="F:ATP binding"/>
    <property type="evidence" value="ECO:0007669"/>
    <property type="project" value="UniProtKB-KW"/>
</dbReference>
<protein>
    <submittedName>
        <fullName evidence="7">ABC transporter related</fullName>
    </submittedName>
</protein>
<sequence length="253" mass="26244">MVAGLHARYGRRVVLADLTLPSIAPGRLTVVAGPNGAGKSTFLRALAGLVPVEGSLQLDGRELVGAPPAERAAQVAFMPQTLPQDLGFTVLEAVVHACRSGAARRPAAGEAVSRAAATLDRLGLATLADVPLDHLSGGQRQLTSLAQALVRRPRLLLLDEPLSALDLHHQHAVLTVLRSLTTEGTAVVVVLHDLGLAATWADRMIVIRNGVVAADGPPDAVLTSAILADVYGVTATIHRHADRSFSVAVSGVV</sequence>
<dbReference type="SUPFAM" id="SSF52540">
    <property type="entry name" value="P-loop containing nucleoside triphosphate hydrolases"/>
    <property type="match status" value="1"/>
</dbReference>
<geneLocation type="plasmid" evidence="8">
    <name>pMaq22A_1p DNA</name>
</geneLocation>
<dbReference type="PANTHER" id="PTHR42794:SF1">
    <property type="entry name" value="HEMIN IMPORT ATP-BINDING PROTEIN HMUV"/>
    <property type="match status" value="1"/>
</dbReference>
<evidence type="ECO:0000313" key="8">
    <source>
        <dbReference type="Proteomes" id="UP000061432"/>
    </source>
</evidence>
<dbReference type="PROSITE" id="PS50893">
    <property type="entry name" value="ABC_TRANSPORTER_2"/>
    <property type="match status" value="1"/>
</dbReference>
<dbReference type="RefSeq" id="WP_244533637.1">
    <property type="nucleotide sequence ID" value="NZ_AP014705.1"/>
</dbReference>
<proteinExistence type="predicted"/>
<name>A0A0C6FLF7_9HYPH</name>
<dbReference type="Proteomes" id="UP000061432">
    <property type="component" value="Plasmid pMaq22A_1p"/>
</dbReference>
<evidence type="ECO:0000259" key="6">
    <source>
        <dbReference type="PROSITE" id="PS50893"/>
    </source>
</evidence>
<keyword evidence="7" id="KW-0614">Plasmid</keyword>